<sequence length="89" mass="10077">QEDLCLYSKEEVKSTRQRSSVCLASPVKTGRRRIEASFAHVPSSGWALFFSVAAQENLWCFTHPEQLRRKKPARKTHSDHVRGGALPVN</sequence>
<dbReference type="AlphaFoldDB" id="A0A4Y2Q046"/>
<gene>
    <name evidence="2" type="ORF">AVEN_67942_1</name>
</gene>
<reference evidence="2 3" key="1">
    <citation type="journal article" date="2019" name="Sci. Rep.">
        <title>Orb-weaving spider Araneus ventricosus genome elucidates the spidroin gene catalogue.</title>
        <authorList>
            <person name="Kono N."/>
            <person name="Nakamura H."/>
            <person name="Ohtoshi R."/>
            <person name="Moran D.A.P."/>
            <person name="Shinohara A."/>
            <person name="Yoshida Y."/>
            <person name="Fujiwara M."/>
            <person name="Mori M."/>
            <person name="Tomita M."/>
            <person name="Arakawa K."/>
        </authorList>
    </citation>
    <scope>NUCLEOTIDE SEQUENCE [LARGE SCALE GENOMIC DNA]</scope>
</reference>
<feature type="non-terminal residue" evidence="2">
    <location>
        <position position="1"/>
    </location>
</feature>
<keyword evidence="3" id="KW-1185">Reference proteome</keyword>
<comment type="caution">
    <text evidence="2">The sequence shown here is derived from an EMBL/GenBank/DDBJ whole genome shotgun (WGS) entry which is preliminary data.</text>
</comment>
<feature type="region of interest" description="Disordered" evidence="1">
    <location>
        <begin position="69"/>
        <end position="89"/>
    </location>
</feature>
<proteinExistence type="predicted"/>
<evidence type="ECO:0000313" key="3">
    <source>
        <dbReference type="Proteomes" id="UP000499080"/>
    </source>
</evidence>
<evidence type="ECO:0000313" key="2">
    <source>
        <dbReference type="EMBL" id="GBN56881.1"/>
    </source>
</evidence>
<dbReference type="EMBL" id="BGPR01136003">
    <property type="protein sequence ID" value="GBN56881.1"/>
    <property type="molecule type" value="Genomic_DNA"/>
</dbReference>
<organism evidence="2 3">
    <name type="scientific">Araneus ventricosus</name>
    <name type="common">Orbweaver spider</name>
    <name type="synonym">Epeira ventricosa</name>
    <dbReference type="NCBI Taxonomy" id="182803"/>
    <lineage>
        <taxon>Eukaryota</taxon>
        <taxon>Metazoa</taxon>
        <taxon>Ecdysozoa</taxon>
        <taxon>Arthropoda</taxon>
        <taxon>Chelicerata</taxon>
        <taxon>Arachnida</taxon>
        <taxon>Araneae</taxon>
        <taxon>Araneomorphae</taxon>
        <taxon>Entelegynae</taxon>
        <taxon>Araneoidea</taxon>
        <taxon>Araneidae</taxon>
        <taxon>Araneus</taxon>
    </lineage>
</organism>
<accession>A0A4Y2Q046</accession>
<dbReference type="Proteomes" id="UP000499080">
    <property type="component" value="Unassembled WGS sequence"/>
</dbReference>
<protein>
    <submittedName>
        <fullName evidence="2">Uncharacterized protein</fullName>
    </submittedName>
</protein>
<name>A0A4Y2Q046_ARAVE</name>
<evidence type="ECO:0000256" key="1">
    <source>
        <dbReference type="SAM" id="MobiDB-lite"/>
    </source>
</evidence>